<organism evidence="8 9">
    <name type="scientific">Segnochrobactrum spirostomi</name>
    <dbReference type="NCBI Taxonomy" id="2608987"/>
    <lineage>
        <taxon>Bacteria</taxon>
        <taxon>Pseudomonadati</taxon>
        <taxon>Pseudomonadota</taxon>
        <taxon>Alphaproteobacteria</taxon>
        <taxon>Hyphomicrobiales</taxon>
        <taxon>Segnochrobactraceae</taxon>
        <taxon>Segnochrobactrum</taxon>
    </lineage>
</organism>
<dbReference type="InterPro" id="IPR014755">
    <property type="entry name" value="Cu-Rt/internalin_Ig-like"/>
</dbReference>
<dbReference type="InterPro" id="IPR047685">
    <property type="entry name" value="CopC-like"/>
</dbReference>
<protein>
    <submittedName>
        <fullName evidence="8">Copper homeostasis periplasmic binding protein CopC</fullName>
    </submittedName>
</protein>
<keyword evidence="9" id="KW-1185">Reference proteome</keyword>
<keyword evidence="5" id="KW-0574">Periplasm</keyword>
<evidence type="ECO:0000313" key="9">
    <source>
        <dbReference type="Proteomes" id="UP000332515"/>
    </source>
</evidence>
<gene>
    <name evidence="8" type="primary">copC</name>
    <name evidence="8" type="ORF">F0357_06880</name>
</gene>
<dbReference type="Proteomes" id="UP000332515">
    <property type="component" value="Unassembled WGS sequence"/>
</dbReference>
<evidence type="ECO:0000256" key="5">
    <source>
        <dbReference type="ARBA" id="ARBA00022764"/>
    </source>
</evidence>
<evidence type="ECO:0000256" key="3">
    <source>
        <dbReference type="ARBA" id="ARBA00022723"/>
    </source>
</evidence>
<evidence type="ECO:0000256" key="4">
    <source>
        <dbReference type="ARBA" id="ARBA00022729"/>
    </source>
</evidence>
<evidence type="ECO:0000313" key="8">
    <source>
        <dbReference type="EMBL" id="MQT12393.1"/>
    </source>
</evidence>
<comment type="caution">
    <text evidence="8">The sequence shown here is derived from an EMBL/GenBank/DDBJ whole genome shotgun (WGS) entry which is preliminary data.</text>
</comment>
<keyword evidence="3" id="KW-0479">Metal-binding</keyword>
<feature type="domain" description="CopC" evidence="7">
    <location>
        <begin position="35"/>
        <end position="129"/>
    </location>
</feature>
<evidence type="ECO:0000256" key="2">
    <source>
        <dbReference type="ARBA" id="ARBA00010509"/>
    </source>
</evidence>
<evidence type="ECO:0000256" key="6">
    <source>
        <dbReference type="ARBA" id="ARBA00023008"/>
    </source>
</evidence>
<comment type="subcellular location">
    <subcellularLocation>
        <location evidence="1">Periplasm</location>
    </subcellularLocation>
</comment>
<dbReference type="GO" id="GO:0005886">
    <property type="term" value="C:plasma membrane"/>
    <property type="evidence" value="ECO:0007669"/>
    <property type="project" value="TreeGrafter"/>
</dbReference>
<dbReference type="GO" id="GO:0006825">
    <property type="term" value="P:copper ion transport"/>
    <property type="evidence" value="ECO:0007669"/>
    <property type="project" value="InterPro"/>
</dbReference>
<dbReference type="Gene3D" id="2.60.40.1220">
    <property type="match status" value="1"/>
</dbReference>
<comment type="similarity">
    <text evidence="2">Belongs to the CopC family.</text>
</comment>
<dbReference type="RefSeq" id="WP_153479664.1">
    <property type="nucleotide sequence ID" value="NZ_VWNA01000001.1"/>
</dbReference>
<dbReference type="NCBIfam" id="NF033814">
    <property type="entry name" value="copper_CopC"/>
    <property type="match status" value="1"/>
</dbReference>
<evidence type="ECO:0000256" key="1">
    <source>
        <dbReference type="ARBA" id="ARBA00004418"/>
    </source>
</evidence>
<keyword evidence="6" id="KW-0186">Copper</keyword>
<proteinExistence type="inferred from homology"/>
<reference evidence="8 9" key="1">
    <citation type="submission" date="2019-09" db="EMBL/GenBank/DDBJ databases">
        <title>Segnochrobactrum spirostomi gen. nov., sp. nov., isolated from the ciliate Spirostomum cf. yagiui and description of a novel family, Segnochrobactraceae fam. nov. within the order Rhizobiales of the class Alphaproteobacteria.</title>
        <authorList>
            <person name="Akter S."/>
            <person name="Shazib S.U.A."/>
            <person name="Shin M.K."/>
        </authorList>
    </citation>
    <scope>NUCLEOTIDE SEQUENCE [LARGE SCALE GENOMIC DNA]</scope>
    <source>
        <strain evidence="8 9">Sp-1</strain>
    </source>
</reference>
<dbReference type="EMBL" id="VWNA01000001">
    <property type="protein sequence ID" value="MQT12393.1"/>
    <property type="molecule type" value="Genomic_DNA"/>
</dbReference>
<dbReference type="GO" id="GO:0042597">
    <property type="term" value="C:periplasmic space"/>
    <property type="evidence" value="ECO:0007669"/>
    <property type="project" value="UniProtKB-SubCell"/>
</dbReference>
<evidence type="ECO:0000259" key="7">
    <source>
        <dbReference type="Pfam" id="PF04234"/>
    </source>
</evidence>
<keyword evidence="4" id="KW-0732">Signal</keyword>
<dbReference type="PANTHER" id="PTHR34820">
    <property type="entry name" value="INNER MEMBRANE PROTEIN YEBZ"/>
    <property type="match status" value="1"/>
</dbReference>
<dbReference type="PANTHER" id="PTHR34820:SF4">
    <property type="entry name" value="INNER MEMBRANE PROTEIN YEBZ"/>
    <property type="match status" value="1"/>
</dbReference>
<sequence>MIRTLFSKASLRSKAPLRVGIAAVIVALASPAFAHAHLKAAVPAAGSKGKSPSELDLTFSEALNLKFSGVKVSGPDKIPVSLGDAMLMNKNTTLMVPVAGPLIPGTYTVEWHALSDDGHKTKGSYTFTVTR</sequence>
<dbReference type="InterPro" id="IPR014756">
    <property type="entry name" value="Ig_E-set"/>
</dbReference>
<dbReference type="GO" id="GO:0005507">
    <property type="term" value="F:copper ion binding"/>
    <property type="evidence" value="ECO:0007669"/>
    <property type="project" value="InterPro"/>
</dbReference>
<accession>A0A6A7Y0J1</accession>
<dbReference type="GO" id="GO:0046688">
    <property type="term" value="P:response to copper ion"/>
    <property type="evidence" value="ECO:0007669"/>
    <property type="project" value="InterPro"/>
</dbReference>
<dbReference type="Pfam" id="PF04234">
    <property type="entry name" value="CopC"/>
    <property type="match status" value="1"/>
</dbReference>
<dbReference type="InterPro" id="IPR032694">
    <property type="entry name" value="CopC/D"/>
</dbReference>
<name>A0A6A7Y0J1_9HYPH</name>
<dbReference type="AlphaFoldDB" id="A0A6A7Y0J1"/>
<dbReference type="InterPro" id="IPR007348">
    <property type="entry name" value="CopC_dom"/>
</dbReference>
<dbReference type="SUPFAM" id="SSF81296">
    <property type="entry name" value="E set domains"/>
    <property type="match status" value="1"/>
</dbReference>